<protein>
    <submittedName>
        <fullName evidence="1 3">Uncharacterized protein</fullName>
    </submittedName>
</protein>
<gene>
    <name evidence="1" type="ORF">BPAG_LOCUS7925</name>
</gene>
<evidence type="ECO:0000313" key="2">
    <source>
        <dbReference type="Proteomes" id="UP000278627"/>
    </source>
</evidence>
<sequence>MHRSDILSSVLKAKIKKLIPGWNHHALQDMGAVSLPDEGELVLLLLADSSSKASQNRREMHLCAFLWRMKFERSVRTSEECKERRAERKDGMEKAGATNKQYTAQVCYDAASPVPLYPALYLSLPPPTTAAAAASTAHLSPLQ</sequence>
<dbReference type="AlphaFoldDB" id="A0A0N4TIB3"/>
<accession>A0A0N4TIB3</accession>
<reference evidence="1 2" key="2">
    <citation type="submission" date="2018-11" db="EMBL/GenBank/DDBJ databases">
        <authorList>
            <consortium name="Pathogen Informatics"/>
        </authorList>
    </citation>
    <scope>NUCLEOTIDE SEQUENCE [LARGE SCALE GENOMIC DNA]</scope>
</reference>
<name>A0A0N4TIB3_BRUPA</name>
<evidence type="ECO:0000313" key="3">
    <source>
        <dbReference type="WBParaSite" id="BPAG_0000796301-mRNA-1"/>
    </source>
</evidence>
<dbReference type="Proteomes" id="UP000278627">
    <property type="component" value="Unassembled WGS sequence"/>
</dbReference>
<keyword evidence="2" id="KW-1185">Reference proteome</keyword>
<organism evidence="3">
    <name type="scientific">Brugia pahangi</name>
    <name type="common">Filarial nematode worm</name>
    <dbReference type="NCBI Taxonomy" id="6280"/>
    <lineage>
        <taxon>Eukaryota</taxon>
        <taxon>Metazoa</taxon>
        <taxon>Ecdysozoa</taxon>
        <taxon>Nematoda</taxon>
        <taxon>Chromadorea</taxon>
        <taxon>Rhabditida</taxon>
        <taxon>Spirurina</taxon>
        <taxon>Spiruromorpha</taxon>
        <taxon>Filarioidea</taxon>
        <taxon>Onchocercidae</taxon>
        <taxon>Brugia</taxon>
    </lineage>
</organism>
<proteinExistence type="predicted"/>
<dbReference type="EMBL" id="UZAD01013129">
    <property type="protein sequence ID" value="VDN89111.1"/>
    <property type="molecule type" value="Genomic_DNA"/>
</dbReference>
<evidence type="ECO:0000313" key="1">
    <source>
        <dbReference type="EMBL" id="VDN89111.1"/>
    </source>
</evidence>
<dbReference type="WBParaSite" id="BPAG_0000796301-mRNA-1">
    <property type="protein sequence ID" value="BPAG_0000796301-mRNA-1"/>
    <property type="gene ID" value="BPAG_0000796301"/>
</dbReference>
<reference evidence="3" key="1">
    <citation type="submission" date="2016-04" db="UniProtKB">
        <authorList>
            <consortium name="WormBaseParasite"/>
        </authorList>
    </citation>
    <scope>IDENTIFICATION</scope>
</reference>